<feature type="binding site" description="axial binding residue" evidence="9">
    <location>
        <position position="491"/>
    </location>
    <ligand>
        <name>heme</name>
        <dbReference type="ChEBI" id="CHEBI:30413"/>
    </ligand>
    <ligandPart>
        <name>Fe</name>
        <dbReference type="ChEBI" id="CHEBI:18248"/>
    </ligandPart>
</feature>
<dbReference type="Gene3D" id="1.10.630.10">
    <property type="entry name" value="Cytochrome P450"/>
    <property type="match status" value="1"/>
</dbReference>
<dbReference type="PANTHER" id="PTHR24305:SF166">
    <property type="entry name" value="CYTOCHROME P450 12A4, MITOCHONDRIAL-RELATED"/>
    <property type="match status" value="1"/>
</dbReference>
<evidence type="ECO:0000256" key="3">
    <source>
        <dbReference type="ARBA" id="ARBA00010617"/>
    </source>
</evidence>
<dbReference type="GO" id="GO:0005506">
    <property type="term" value="F:iron ion binding"/>
    <property type="evidence" value="ECO:0007669"/>
    <property type="project" value="InterPro"/>
</dbReference>
<keyword evidence="8 10" id="KW-0503">Monooxygenase</keyword>
<protein>
    <submittedName>
        <fullName evidence="10">Cytochrome P450 monooxygenase</fullName>
    </submittedName>
</protein>
<gene>
    <name evidence="10" type="primary">CYP5139AY1</name>
</gene>
<evidence type="ECO:0000256" key="4">
    <source>
        <dbReference type="ARBA" id="ARBA00022617"/>
    </source>
</evidence>
<evidence type="ECO:0000256" key="5">
    <source>
        <dbReference type="ARBA" id="ARBA00022723"/>
    </source>
</evidence>
<dbReference type="AlphaFoldDB" id="A0AA86IW09"/>
<dbReference type="Pfam" id="PF00067">
    <property type="entry name" value="p450"/>
    <property type="match status" value="1"/>
</dbReference>
<sequence length="556" mass="62309">MGHTLSLMQNISITSPEILAVVGTILGYAVWRLFRLLSFVYRTPLRVLPGPPAPSLVFGNLNEFGEVEGSFLPDQLFAKYGKNYVDREFFMTPRLWTLDSRAINHVLMHPTEYGRPEEIVQNCIKNFGQGILFVQGQEHRQQRRIMNPAFGPSQVRDLTAIFVQKSIQLRDMWAKAASQAGGAVRVDVSRDISKATLDIIGMAGFNYDFQALDAGDTPNELSAAFQQLFTNLRSFSLFGYLMAFIPVFRLIPNPRLKRVEEAADVIKRVGSKLVTDQKAATARAAAEKHAQGPERNDLQGRDLLTLLIKANMATDIPDNQKMSDEDVISQIPTFLIAGHETTSTSTTWALYAFCKHPEVQRKLREELLAVDTETPTMEDLNALPYLDGVIRETLRLYAPITQLSREAKKDDVIPLNEPMTDRYGKVHHEIRIAKGNKVILPILAANRSKEIWGEDALEFKPERWMQPTKMTSTLPGVWGHLLTFIGGPRACIGYRFALVELKALLFFLVRAFEFEFGVPAEDVVNVAAALQRPSLRSAPKEGSQLPLLVKPYEAAA</sequence>
<evidence type="ECO:0000256" key="7">
    <source>
        <dbReference type="ARBA" id="ARBA00023004"/>
    </source>
</evidence>
<dbReference type="SUPFAM" id="SSF48264">
    <property type="entry name" value="Cytochrome P450"/>
    <property type="match status" value="1"/>
</dbReference>
<dbReference type="GO" id="GO:0004497">
    <property type="term" value="F:monooxygenase activity"/>
    <property type="evidence" value="ECO:0007669"/>
    <property type="project" value="UniProtKB-KW"/>
</dbReference>
<keyword evidence="4 9" id="KW-0349">Heme</keyword>
<reference evidence="10" key="1">
    <citation type="submission" date="2023-03" db="EMBL/GenBank/DDBJ databases">
        <title>cytochrome P450 monooxygenase from Trametes versicolor.</title>
        <authorList>
            <person name="Ichinose H."/>
        </authorList>
    </citation>
    <scope>NUCLEOTIDE SEQUENCE</scope>
    <source>
        <strain evidence="10">NBRC 30340</strain>
    </source>
</reference>
<name>A0AA86IW09_TRAVE</name>
<dbReference type="InterPro" id="IPR036396">
    <property type="entry name" value="Cyt_P450_sf"/>
</dbReference>
<evidence type="ECO:0000256" key="2">
    <source>
        <dbReference type="ARBA" id="ARBA00005179"/>
    </source>
</evidence>
<dbReference type="GO" id="GO:0020037">
    <property type="term" value="F:heme binding"/>
    <property type="evidence" value="ECO:0007669"/>
    <property type="project" value="InterPro"/>
</dbReference>
<dbReference type="CDD" id="cd11069">
    <property type="entry name" value="CYP_FUM15-like"/>
    <property type="match status" value="1"/>
</dbReference>
<dbReference type="PRINTS" id="PR00385">
    <property type="entry name" value="P450"/>
</dbReference>
<evidence type="ECO:0000256" key="8">
    <source>
        <dbReference type="ARBA" id="ARBA00023033"/>
    </source>
</evidence>
<dbReference type="InterPro" id="IPR002403">
    <property type="entry name" value="Cyt_P450_E_grp-IV"/>
</dbReference>
<evidence type="ECO:0000256" key="9">
    <source>
        <dbReference type="PIRSR" id="PIRSR602403-1"/>
    </source>
</evidence>
<evidence type="ECO:0000256" key="6">
    <source>
        <dbReference type="ARBA" id="ARBA00023002"/>
    </source>
</evidence>
<comment type="cofactor">
    <cofactor evidence="1 9">
        <name>heme</name>
        <dbReference type="ChEBI" id="CHEBI:30413"/>
    </cofactor>
</comment>
<comment type="pathway">
    <text evidence="2">Secondary metabolite biosynthesis.</text>
</comment>
<accession>A0AA86IW09</accession>
<evidence type="ECO:0000313" key="10">
    <source>
        <dbReference type="EMBL" id="BED42948.1"/>
    </source>
</evidence>
<dbReference type="EMBL" id="LC761703">
    <property type="protein sequence ID" value="BED42948.1"/>
    <property type="molecule type" value="mRNA"/>
</dbReference>
<organism evidence="10">
    <name type="scientific">Trametes versicolor</name>
    <name type="common">White-rot fungus</name>
    <name type="synonym">Coriolus versicolor</name>
    <dbReference type="NCBI Taxonomy" id="5325"/>
    <lineage>
        <taxon>Eukaryota</taxon>
        <taxon>Fungi</taxon>
        <taxon>Dikarya</taxon>
        <taxon>Basidiomycota</taxon>
        <taxon>Agaricomycotina</taxon>
        <taxon>Agaricomycetes</taxon>
        <taxon>Polyporales</taxon>
        <taxon>Polyporaceae</taxon>
        <taxon>Trametes</taxon>
    </lineage>
</organism>
<comment type="similarity">
    <text evidence="3">Belongs to the cytochrome P450 family.</text>
</comment>
<evidence type="ECO:0000256" key="1">
    <source>
        <dbReference type="ARBA" id="ARBA00001971"/>
    </source>
</evidence>
<dbReference type="InterPro" id="IPR001128">
    <property type="entry name" value="Cyt_P450"/>
</dbReference>
<keyword evidence="5 9" id="KW-0479">Metal-binding</keyword>
<dbReference type="PANTHER" id="PTHR24305">
    <property type="entry name" value="CYTOCHROME P450"/>
    <property type="match status" value="1"/>
</dbReference>
<proteinExistence type="evidence at transcript level"/>
<dbReference type="PRINTS" id="PR00465">
    <property type="entry name" value="EP450IV"/>
</dbReference>
<keyword evidence="6" id="KW-0560">Oxidoreductase</keyword>
<dbReference type="InterPro" id="IPR050121">
    <property type="entry name" value="Cytochrome_P450_monoxygenase"/>
</dbReference>
<keyword evidence="7 9" id="KW-0408">Iron</keyword>
<dbReference type="GO" id="GO:0016705">
    <property type="term" value="F:oxidoreductase activity, acting on paired donors, with incorporation or reduction of molecular oxygen"/>
    <property type="evidence" value="ECO:0007669"/>
    <property type="project" value="InterPro"/>
</dbReference>